<evidence type="ECO:0000313" key="3">
    <source>
        <dbReference type="Proteomes" id="UP000315783"/>
    </source>
</evidence>
<reference evidence="2 3" key="1">
    <citation type="journal article" date="2019" name="Appl. Microbiol. Biotechnol.">
        <title>Genome sequence of Isaria javanica and comparative genome analysis insights into family S53 peptidase evolution in fungal entomopathogens.</title>
        <authorList>
            <person name="Lin R."/>
            <person name="Zhang X."/>
            <person name="Xin B."/>
            <person name="Zou M."/>
            <person name="Gao Y."/>
            <person name="Qin F."/>
            <person name="Hu Q."/>
            <person name="Xie B."/>
            <person name="Cheng X."/>
        </authorList>
    </citation>
    <scope>NUCLEOTIDE SEQUENCE [LARGE SCALE GENOMIC DNA]</scope>
    <source>
        <strain evidence="2 3">IJ1G</strain>
    </source>
</reference>
<evidence type="ECO:0000313" key="2">
    <source>
        <dbReference type="EMBL" id="TQV97515.1"/>
    </source>
</evidence>
<organism evidence="2 3">
    <name type="scientific">Cordyceps javanica</name>
    <dbReference type="NCBI Taxonomy" id="43265"/>
    <lineage>
        <taxon>Eukaryota</taxon>
        <taxon>Fungi</taxon>
        <taxon>Dikarya</taxon>
        <taxon>Ascomycota</taxon>
        <taxon>Pezizomycotina</taxon>
        <taxon>Sordariomycetes</taxon>
        <taxon>Hypocreomycetidae</taxon>
        <taxon>Hypocreales</taxon>
        <taxon>Cordycipitaceae</taxon>
        <taxon>Cordyceps</taxon>
    </lineage>
</organism>
<dbReference type="AlphaFoldDB" id="A0A545V756"/>
<dbReference type="Proteomes" id="UP000315783">
    <property type="component" value="Unassembled WGS sequence"/>
</dbReference>
<keyword evidence="3" id="KW-1185">Reference proteome</keyword>
<gene>
    <name evidence="2" type="ORF">IF1G_03258</name>
</gene>
<comment type="caution">
    <text evidence="2">The sequence shown here is derived from an EMBL/GenBank/DDBJ whole genome shotgun (WGS) entry which is preliminary data.</text>
</comment>
<accession>A0A545V756</accession>
<feature type="region of interest" description="Disordered" evidence="1">
    <location>
        <begin position="141"/>
        <end position="167"/>
    </location>
</feature>
<feature type="compositionally biased region" description="Basic residues" evidence="1">
    <location>
        <begin position="156"/>
        <end position="167"/>
    </location>
</feature>
<sequence length="167" mass="19148">MVHSLSRAPFTHRTWEGALVPYPGPKSAVDPPHKRMERWLAMWLLGHAPWNRCGAPRADMVKRPIRPPQTPDSHWWLEDLLGRQFFIYTDSFKTNLRIVYALPRQCCQLCPATANAAFHSICSRLAATSCRSDYNSRVRCDPDMVTQSPQPSSERRQRHARRAGGLL</sequence>
<dbReference type="EMBL" id="SPUK01000004">
    <property type="protein sequence ID" value="TQV97515.1"/>
    <property type="molecule type" value="Genomic_DNA"/>
</dbReference>
<name>A0A545V756_9HYPO</name>
<proteinExistence type="predicted"/>
<evidence type="ECO:0000256" key="1">
    <source>
        <dbReference type="SAM" id="MobiDB-lite"/>
    </source>
</evidence>
<protein>
    <submittedName>
        <fullName evidence="2">Uncharacterized protein</fullName>
    </submittedName>
</protein>